<dbReference type="EMBL" id="CAKXYY010000002">
    <property type="protein sequence ID" value="CAH2350988.1"/>
    <property type="molecule type" value="Genomic_DNA"/>
</dbReference>
<dbReference type="GO" id="GO:0000139">
    <property type="term" value="C:Golgi membrane"/>
    <property type="evidence" value="ECO:0007669"/>
    <property type="project" value="UniProtKB-SubCell"/>
</dbReference>
<keyword evidence="4" id="KW-0808">Transferase</keyword>
<accession>A0A9P0VWJ1</accession>
<dbReference type="InterPro" id="IPR029044">
    <property type="entry name" value="Nucleotide-diphossugar_trans"/>
</dbReference>
<evidence type="ECO:0000256" key="3">
    <source>
        <dbReference type="ARBA" id="ARBA00009105"/>
    </source>
</evidence>
<dbReference type="GO" id="GO:0046354">
    <property type="term" value="P:mannan biosynthetic process"/>
    <property type="evidence" value="ECO:0007669"/>
    <property type="project" value="UniProtKB-ARBA"/>
</dbReference>
<evidence type="ECO:0000256" key="10">
    <source>
        <dbReference type="SAM" id="Phobius"/>
    </source>
</evidence>
<gene>
    <name evidence="11" type="ORF">CLIB1423_02S09736</name>
</gene>
<evidence type="ECO:0000256" key="7">
    <source>
        <dbReference type="ARBA" id="ARBA00022989"/>
    </source>
</evidence>
<evidence type="ECO:0000256" key="5">
    <source>
        <dbReference type="ARBA" id="ARBA00022692"/>
    </source>
</evidence>
<name>A0A9P0VWJ1_9ASCO</name>
<dbReference type="SUPFAM" id="SSF53448">
    <property type="entry name" value="Nucleotide-diphospho-sugar transferases"/>
    <property type="match status" value="1"/>
</dbReference>
<keyword evidence="5 10" id="KW-0812">Transmembrane</keyword>
<comment type="caution">
    <text evidence="11">The sequence shown here is derived from an EMBL/GenBank/DDBJ whole genome shotgun (WGS) entry which is preliminary data.</text>
</comment>
<dbReference type="InterPro" id="IPR022751">
    <property type="entry name" value="Alpha_mannosyltransferase"/>
</dbReference>
<evidence type="ECO:0000313" key="12">
    <source>
        <dbReference type="Proteomes" id="UP000837801"/>
    </source>
</evidence>
<comment type="similarity">
    <text evidence="3">Belongs to the MNN1/MNT family.</text>
</comment>
<dbReference type="PANTHER" id="PTHR31646">
    <property type="entry name" value="ALPHA-1,2-MANNOSYLTRANSFERASE MNN2"/>
    <property type="match status" value="1"/>
</dbReference>
<comment type="pathway">
    <text evidence="2">Protein modification; protein glycosylation.</text>
</comment>
<dbReference type="Pfam" id="PF11051">
    <property type="entry name" value="Mannosyl_trans3"/>
    <property type="match status" value="1"/>
</dbReference>
<evidence type="ECO:0000256" key="2">
    <source>
        <dbReference type="ARBA" id="ARBA00004922"/>
    </source>
</evidence>
<keyword evidence="8" id="KW-0333">Golgi apparatus</keyword>
<protein>
    <submittedName>
        <fullName evidence="11">Alpha-1,2-mannosyltransferase Mnn22p</fullName>
    </submittedName>
</protein>
<evidence type="ECO:0000256" key="9">
    <source>
        <dbReference type="ARBA" id="ARBA00023136"/>
    </source>
</evidence>
<keyword evidence="9 10" id="KW-0472">Membrane</keyword>
<keyword evidence="12" id="KW-1185">Reference proteome</keyword>
<comment type="subcellular location">
    <subcellularLocation>
        <location evidence="1">Golgi apparatus membrane</location>
        <topology evidence="1">Single-pass type II membrane protein</topology>
    </subcellularLocation>
</comment>
<evidence type="ECO:0000256" key="4">
    <source>
        <dbReference type="ARBA" id="ARBA00022679"/>
    </source>
</evidence>
<dbReference type="GO" id="GO:0000026">
    <property type="term" value="F:alpha-1,2-mannosyltransferase activity"/>
    <property type="evidence" value="ECO:0007669"/>
    <property type="project" value="TreeGrafter"/>
</dbReference>
<reference evidence="11" key="1">
    <citation type="submission" date="2022-03" db="EMBL/GenBank/DDBJ databases">
        <authorList>
            <person name="Legras J.-L."/>
            <person name="Devillers H."/>
            <person name="Grondin C."/>
        </authorList>
    </citation>
    <scope>NUCLEOTIDE SEQUENCE</scope>
    <source>
        <strain evidence="11">CLIB 1423</strain>
    </source>
</reference>
<dbReference type="PANTHER" id="PTHR31646:SF1">
    <property type="entry name" value="ALPHA-1,2-MANNOSYLTRANSFERASE MNN2"/>
    <property type="match status" value="1"/>
</dbReference>
<organism evidence="11 12">
    <name type="scientific">[Candida] railenensis</name>
    <dbReference type="NCBI Taxonomy" id="45579"/>
    <lineage>
        <taxon>Eukaryota</taxon>
        <taxon>Fungi</taxon>
        <taxon>Dikarya</taxon>
        <taxon>Ascomycota</taxon>
        <taxon>Saccharomycotina</taxon>
        <taxon>Pichiomycetes</taxon>
        <taxon>Debaryomycetaceae</taxon>
        <taxon>Kurtzmaniella</taxon>
    </lineage>
</organism>
<keyword evidence="6" id="KW-0735">Signal-anchor</keyword>
<evidence type="ECO:0000313" key="11">
    <source>
        <dbReference type="EMBL" id="CAH2350988.1"/>
    </source>
</evidence>
<evidence type="ECO:0000256" key="1">
    <source>
        <dbReference type="ARBA" id="ARBA00004323"/>
    </source>
</evidence>
<evidence type="ECO:0000256" key="6">
    <source>
        <dbReference type="ARBA" id="ARBA00022968"/>
    </source>
</evidence>
<sequence length="565" mass="63946">MNLNAIPRPSRAIGRLVLGVVIFIVILQTAYQTSIHKKLYPGVSSESTNVFTKPNIFGGSQVSKPSHQFWHEVFVVMNGNKPEIGEDESSAIRYTDSSKDGIKTEKHLLAKAEIDPQVIAEIKDKHSKVLADLPELKADVAYKSGTSGIVFVGGGKYSWLAYLSILALRDTGCNLPIEVVIPRYKDYEAEIEFCTTVLPQHNAACVVIPDVLGPSVMLKWTKKLATYQYKSLALMVSSFQNVLLIDADNILIKSPEPLFSSSLFNEYGMITWPDYWNRVTSPVFYDIAGVKVDRSKRVRYNKMPLTNPQILETDEERDQVPFHDLDGAIPDGSTESGQLLINKATHSKTLLLSLYYNMYGPKVYYKLLSLGEPGEGDKDTFPAAAHVAKQSFYQVKSNIQTFGYFDSVQEFHGVSMGQKDALIDFDAYKAKVLDKSASQKGTSLEENIQYLEELIKLDFNGPVPVFTLHCNFPKLDPVNLMDKPDLYDEENKVIRYRMYSGFKYKRSITRVDKVVEIEQDFELLQWQNMKEAICDKNYDFPYLEASKKEDICTLINNQVVKLMKE</sequence>
<evidence type="ECO:0000256" key="8">
    <source>
        <dbReference type="ARBA" id="ARBA00023034"/>
    </source>
</evidence>
<dbReference type="AlphaFoldDB" id="A0A9P0VWJ1"/>
<dbReference type="OrthoDB" id="430354at2759"/>
<dbReference type="Proteomes" id="UP000837801">
    <property type="component" value="Unassembled WGS sequence"/>
</dbReference>
<feature type="transmembrane region" description="Helical" evidence="10">
    <location>
        <begin position="12"/>
        <end position="31"/>
    </location>
</feature>
<proteinExistence type="inferred from homology"/>
<keyword evidence="7 10" id="KW-1133">Transmembrane helix</keyword>